<feature type="transmembrane region" description="Helical" evidence="1">
    <location>
        <begin position="182"/>
        <end position="204"/>
    </location>
</feature>
<evidence type="ECO:0000256" key="1">
    <source>
        <dbReference type="HAMAP-Rule" id="MF_02088"/>
    </source>
</evidence>
<feature type="transmembrane region" description="Helical" evidence="1">
    <location>
        <begin position="41"/>
        <end position="58"/>
    </location>
</feature>
<feature type="transmembrane region" description="Helical" evidence="1">
    <location>
        <begin position="142"/>
        <end position="170"/>
    </location>
</feature>
<evidence type="ECO:0000313" key="3">
    <source>
        <dbReference type="Proteomes" id="UP000321197"/>
    </source>
</evidence>
<dbReference type="AlphaFoldDB" id="A0A511R6N1"/>
<keyword evidence="1" id="KW-0472">Membrane</keyword>
<comment type="similarity">
    <text evidence="1">Belongs to the vitamin uptake transporter (VUT/ECF) (TC 2.A.88) family. Q precursor transporter subfamily.</text>
</comment>
<comment type="caution">
    <text evidence="2">The sequence shown here is derived from an EMBL/GenBank/DDBJ whole genome shotgun (WGS) entry which is preliminary data.</text>
</comment>
<dbReference type="Proteomes" id="UP000321197">
    <property type="component" value="Unassembled WGS sequence"/>
</dbReference>
<gene>
    <name evidence="2" type="ORF">MHY01S_34210</name>
</gene>
<dbReference type="OrthoDB" id="9805479at2"/>
<name>A0A511R6N1_9DEIN</name>
<keyword evidence="1" id="KW-0812">Transmembrane</keyword>
<keyword evidence="1" id="KW-1133">Transmembrane helix</keyword>
<dbReference type="NCBIfam" id="TIGR00697">
    <property type="entry name" value="queuosine precursor transporter"/>
    <property type="match status" value="1"/>
</dbReference>
<protein>
    <recommendedName>
        <fullName evidence="1">Probable queuosine precursor transporter</fullName>
        <shortName evidence="1">Q precursor transporter</shortName>
    </recommendedName>
</protein>
<feature type="transmembrane region" description="Helical" evidence="1">
    <location>
        <begin position="100"/>
        <end position="121"/>
    </location>
</feature>
<dbReference type="PANTHER" id="PTHR34300:SF2">
    <property type="entry name" value="QUEUOSINE PRECURSOR TRANSPORTER-RELATED"/>
    <property type="match status" value="1"/>
</dbReference>
<dbReference type="GO" id="GO:0022857">
    <property type="term" value="F:transmembrane transporter activity"/>
    <property type="evidence" value="ECO:0007669"/>
    <property type="project" value="UniProtKB-UniRule"/>
</dbReference>
<comment type="subcellular location">
    <subcellularLocation>
        <location evidence="1">Cell membrane</location>
        <topology evidence="1">Multi-pass membrane protein</topology>
    </subcellularLocation>
</comment>
<dbReference type="EMBL" id="BJXL01000203">
    <property type="protein sequence ID" value="GEM85255.1"/>
    <property type="molecule type" value="Genomic_DNA"/>
</dbReference>
<sequence>MKSYRYLDLITALFVVVLIASNIASTKVVLLGPFTFDGGTLLFPLAYIFGDVLTEVYGYKKSRRVIWTGFFLLLLSTLTFGLVNALPAPSDEFSQKSAEAFSTILGLVPRIVLASLVAYFVGEFVNSYILARLKVATNGRWLALRTIGSTLAGQGLDTALFLLIAFYGVWDNSLLWTVFVSNYIFKVGIEVLFTPLTYTVVSFLKRAEQEDYYDRNTNFNPFSVR</sequence>
<dbReference type="InterPro" id="IPR003744">
    <property type="entry name" value="YhhQ"/>
</dbReference>
<feature type="transmembrane region" description="Helical" evidence="1">
    <location>
        <begin position="65"/>
        <end position="88"/>
    </location>
</feature>
<keyword evidence="1" id="KW-1003">Cell membrane</keyword>
<dbReference type="RefSeq" id="WP_119341742.1">
    <property type="nucleotide sequence ID" value="NZ_BJXL01000203.1"/>
</dbReference>
<evidence type="ECO:0000313" key="2">
    <source>
        <dbReference type="EMBL" id="GEM85255.1"/>
    </source>
</evidence>
<dbReference type="GO" id="GO:0005886">
    <property type="term" value="C:plasma membrane"/>
    <property type="evidence" value="ECO:0007669"/>
    <property type="project" value="UniProtKB-SubCell"/>
</dbReference>
<organism evidence="2 3">
    <name type="scientific">Meiothermus hypogaeus NBRC 106114</name>
    <dbReference type="NCBI Taxonomy" id="1227553"/>
    <lineage>
        <taxon>Bacteria</taxon>
        <taxon>Thermotogati</taxon>
        <taxon>Deinococcota</taxon>
        <taxon>Deinococci</taxon>
        <taxon>Thermales</taxon>
        <taxon>Thermaceae</taxon>
        <taxon>Meiothermus</taxon>
    </lineage>
</organism>
<dbReference type="HAMAP" id="MF_02088">
    <property type="entry name" value="Q_prec_transport"/>
    <property type="match status" value="1"/>
</dbReference>
<accession>A0A511R6N1</accession>
<reference evidence="2 3" key="1">
    <citation type="submission" date="2019-07" db="EMBL/GenBank/DDBJ databases">
        <title>Whole genome shotgun sequence of Meiothermus hypogaeus NBRC 106114.</title>
        <authorList>
            <person name="Hosoyama A."/>
            <person name="Uohara A."/>
            <person name="Ohji S."/>
            <person name="Ichikawa N."/>
        </authorList>
    </citation>
    <scope>NUCLEOTIDE SEQUENCE [LARGE SCALE GENOMIC DNA]</scope>
    <source>
        <strain evidence="2 3">NBRC 106114</strain>
    </source>
</reference>
<proteinExistence type="inferred from homology"/>
<keyword evidence="1" id="KW-0813">Transport</keyword>
<dbReference type="PANTHER" id="PTHR34300">
    <property type="entry name" value="QUEUOSINE PRECURSOR TRANSPORTER-RELATED"/>
    <property type="match status" value="1"/>
</dbReference>
<comment type="function">
    <text evidence="1">Involved in the import of queuosine (Q) precursors, required for Q precursor salvage.</text>
</comment>
<dbReference type="Pfam" id="PF02592">
    <property type="entry name" value="Vut_1"/>
    <property type="match status" value="1"/>
</dbReference>